<keyword evidence="3" id="KW-1185">Reference proteome</keyword>
<feature type="compositionally biased region" description="Polar residues" evidence="1">
    <location>
        <begin position="26"/>
        <end position="37"/>
    </location>
</feature>
<dbReference type="EMBL" id="CM026433">
    <property type="protein sequence ID" value="KAG0553922.1"/>
    <property type="molecule type" value="Genomic_DNA"/>
</dbReference>
<proteinExistence type="predicted"/>
<evidence type="ECO:0000313" key="3">
    <source>
        <dbReference type="Proteomes" id="UP000822688"/>
    </source>
</evidence>
<organism evidence="2 3">
    <name type="scientific">Ceratodon purpureus</name>
    <name type="common">Fire moss</name>
    <name type="synonym">Dicranum purpureum</name>
    <dbReference type="NCBI Taxonomy" id="3225"/>
    <lineage>
        <taxon>Eukaryota</taxon>
        <taxon>Viridiplantae</taxon>
        <taxon>Streptophyta</taxon>
        <taxon>Embryophyta</taxon>
        <taxon>Bryophyta</taxon>
        <taxon>Bryophytina</taxon>
        <taxon>Bryopsida</taxon>
        <taxon>Dicranidae</taxon>
        <taxon>Pseudoditrichales</taxon>
        <taxon>Ditrichaceae</taxon>
        <taxon>Ceratodon</taxon>
    </lineage>
</organism>
<dbReference type="AlphaFoldDB" id="A0A8T0G9H2"/>
<feature type="region of interest" description="Disordered" evidence="1">
    <location>
        <begin position="23"/>
        <end position="58"/>
    </location>
</feature>
<evidence type="ECO:0000313" key="2">
    <source>
        <dbReference type="EMBL" id="KAG0553922.1"/>
    </source>
</evidence>
<reference evidence="2" key="1">
    <citation type="submission" date="2020-06" db="EMBL/GenBank/DDBJ databases">
        <title>WGS assembly of Ceratodon purpureus strain R40.</title>
        <authorList>
            <person name="Carey S.B."/>
            <person name="Jenkins J."/>
            <person name="Shu S."/>
            <person name="Lovell J.T."/>
            <person name="Sreedasyam A."/>
            <person name="Maumus F."/>
            <person name="Tiley G.P."/>
            <person name="Fernandez-Pozo N."/>
            <person name="Barry K."/>
            <person name="Chen C."/>
            <person name="Wang M."/>
            <person name="Lipzen A."/>
            <person name="Daum C."/>
            <person name="Saski C.A."/>
            <person name="Payton A.C."/>
            <person name="Mcbreen J.C."/>
            <person name="Conrad R.E."/>
            <person name="Kollar L.M."/>
            <person name="Olsson S."/>
            <person name="Huttunen S."/>
            <person name="Landis J.B."/>
            <person name="Wickett N.J."/>
            <person name="Johnson M.G."/>
            <person name="Rensing S.A."/>
            <person name="Grimwood J."/>
            <person name="Schmutz J."/>
            <person name="Mcdaniel S.F."/>
        </authorList>
    </citation>
    <scope>NUCLEOTIDE SEQUENCE</scope>
    <source>
        <strain evidence="2">R40</strain>
    </source>
</reference>
<feature type="compositionally biased region" description="Basic and acidic residues" evidence="1">
    <location>
        <begin position="38"/>
        <end position="54"/>
    </location>
</feature>
<protein>
    <submittedName>
        <fullName evidence="2">Uncharacterized protein</fullName>
    </submittedName>
</protein>
<feature type="region of interest" description="Disordered" evidence="1">
    <location>
        <begin position="139"/>
        <end position="176"/>
    </location>
</feature>
<comment type="caution">
    <text evidence="2">The sequence shown here is derived from an EMBL/GenBank/DDBJ whole genome shotgun (WGS) entry which is preliminary data.</text>
</comment>
<name>A0A8T0G9H2_CERPU</name>
<sequence>MPVTMPYQHVQAQQLQPGYEKLAKRLQSSSPGGSNNGDRFERVASDAKPGREVAMDSSPVTDGLSQILNQPLSQGHMSWSPQVMNFADLPQVHQPPVLQHFKQQLSSLQIPSLQHNSLYARDSGALRLPSPRIQGLVDISASDSTKHELDDQGEGSQFSPGRRRRKQNQRSWGFND</sequence>
<evidence type="ECO:0000256" key="1">
    <source>
        <dbReference type="SAM" id="MobiDB-lite"/>
    </source>
</evidence>
<accession>A0A8T0G9H2</accession>
<gene>
    <name evidence="2" type="ORF">KC19_12G050000</name>
</gene>
<dbReference type="Proteomes" id="UP000822688">
    <property type="component" value="Chromosome 12"/>
</dbReference>